<sequence length="512" mass="57576">ELNAILTTVSGIETKKKELEKDKSAEIRLREIEEDLVKVDESIHRVTVEMREYNDATKGRAAYAKFKALEDGSIMYTIESLGAQMIGQEIVFQLAKIDDTDFNSKIAATGSPFAADTTKQGVENGKAVGPEGSGGIGRRYEKNGVEIITHEYNTKVPTLKYEDLFNFVHLLAPITDMKGIDAPFFTKLDNKKKLVKEGNAPQEFLNSKFAYFDDPNKGKVINLKDGLEGWIKLYYMIFQNKSNREKVIRSVNGDGTVGTSIENILITNYHDSTFKNDCSYESELEDKEGNKIRVFAVSDPNEVASILGLRKRALETKKKLLEKNELKDQGQIDHDHKKKIDDEQRKLEVEEGKIDALVKDEIAAKQKKVTDMNLTGLKNEGKDGRPFKQSTNQTILDLIDSKRKDFENLGTDLASRITAAKADTEIGLELFRDAYEELGDQTVVNAINAELAKDKPQQSANESDIKTIFFDVYSPTVADKTKYNALLKYLKENGDDEGKKEYDDSDDTKKAE</sequence>
<proteinExistence type="predicted"/>
<keyword evidence="2" id="KW-1185">Reference proteome</keyword>
<protein>
    <submittedName>
        <fullName evidence="1">23481_t:CDS:1</fullName>
    </submittedName>
</protein>
<evidence type="ECO:0000313" key="1">
    <source>
        <dbReference type="EMBL" id="CAG8796318.1"/>
    </source>
</evidence>
<accession>A0ACA9RKB9</accession>
<reference evidence="1" key="1">
    <citation type="submission" date="2021-06" db="EMBL/GenBank/DDBJ databases">
        <authorList>
            <person name="Kallberg Y."/>
            <person name="Tangrot J."/>
            <person name="Rosling A."/>
        </authorList>
    </citation>
    <scope>NUCLEOTIDE SEQUENCE</scope>
    <source>
        <strain evidence="1">MA461A</strain>
    </source>
</reference>
<gene>
    <name evidence="1" type="ORF">RPERSI_LOCUS20129</name>
</gene>
<organism evidence="1 2">
    <name type="scientific">Racocetra persica</name>
    <dbReference type="NCBI Taxonomy" id="160502"/>
    <lineage>
        <taxon>Eukaryota</taxon>
        <taxon>Fungi</taxon>
        <taxon>Fungi incertae sedis</taxon>
        <taxon>Mucoromycota</taxon>
        <taxon>Glomeromycotina</taxon>
        <taxon>Glomeromycetes</taxon>
        <taxon>Diversisporales</taxon>
        <taxon>Gigasporaceae</taxon>
        <taxon>Racocetra</taxon>
    </lineage>
</organism>
<dbReference type="Proteomes" id="UP000789920">
    <property type="component" value="Unassembled WGS sequence"/>
</dbReference>
<dbReference type="EMBL" id="CAJVQC010056334">
    <property type="protein sequence ID" value="CAG8796318.1"/>
    <property type="molecule type" value="Genomic_DNA"/>
</dbReference>
<comment type="caution">
    <text evidence="1">The sequence shown here is derived from an EMBL/GenBank/DDBJ whole genome shotgun (WGS) entry which is preliminary data.</text>
</comment>
<feature type="non-terminal residue" evidence="1">
    <location>
        <position position="1"/>
    </location>
</feature>
<evidence type="ECO:0000313" key="2">
    <source>
        <dbReference type="Proteomes" id="UP000789920"/>
    </source>
</evidence>
<name>A0ACA9RKB9_9GLOM</name>
<feature type="non-terminal residue" evidence="1">
    <location>
        <position position="512"/>
    </location>
</feature>